<feature type="non-terminal residue" evidence="1">
    <location>
        <position position="1"/>
    </location>
</feature>
<evidence type="ECO:0000313" key="2">
    <source>
        <dbReference type="Proteomes" id="UP000053958"/>
    </source>
</evidence>
<protein>
    <submittedName>
        <fullName evidence="1">Uncharacterized protein</fullName>
    </submittedName>
</protein>
<dbReference type="RefSeq" id="XP_013323061.1">
    <property type="nucleotide sequence ID" value="XM_013467607.1"/>
</dbReference>
<reference evidence="1 2" key="1">
    <citation type="submission" date="2015-04" db="EMBL/GenBank/DDBJ databases">
        <authorList>
            <person name="Heijne W.H."/>
            <person name="Fedorova N.D."/>
            <person name="Nierman W.C."/>
            <person name="Vollebregt A.W."/>
            <person name="Zhao Z."/>
            <person name="Wu L."/>
            <person name="Kumar M."/>
            <person name="Stam H."/>
            <person name="van den Berg M.A."/>
            <person name="Pel H.J."/>
        </authorList>
    </citation>
    <scope>NUCLEOTIDE SEQUENCE [LARGE SCALE GENOMIC DNA]</scope>
    <source>
        <strain evidence="1 2">CBS 393.64</strain>
    </source>
</reference>
<gene>
    <name evidence="1" type="ORF">T310_9957</name>
</gene>
<proteinExistence type="predicted"/>
<evidence type="ECO:0000313" key="1">
    <source>
        <dbReference type="EMBL" id="KKA16449.1"/>
    </source>
</evidence>
<keyword evidence="2" id="KW-1185">Reference proteome</keyword>
<dbReference type="EMBL" id="LASV01000769">
    <property type="protein sequence ID" value="KKA16449.1"/>
    <property type="molecule type" value="Genomic_DNA"/>
</dbReference>
<dbReference type="GeneID" id="25321869"/>
<dbReference type="AlphaFoldDB" id="A0A0F4YE35"/>
<sequence>FVPILSVDISHFFLGSESGSFIFAHLANSSLLAKAKVIATPLTTVKLRRASSITLIGVSNMNPVNCFSMSTTNMMHSFLLPYLLFCWLFSYQVIGHNQVASKTCLYVLTICAVGLKAPKSLRNIFSQLSRQNISRARFRSLVVGY</sequence>
<name>A0A0F4YE35_RASE3</name>
<comment type="caution">
    <text evidence="1">The sequence shown here is derived from an EMBL/GenBank/DDBJ whole genome shotgun (WGS) entry which is preliminary data.</text>
</comment>
<dbReference type="Proteomes" id="UP000053958">
    <property type="component" value="Unassembled WGS sequence"/>
</dbReference>
<accession>A0A0F4YE35</accession>
<organism evidence="1 2">
    <name type="scientific">Rasamsonia emersonii (strain ATCC 16479 / CBS 393.64 / IMI 116815)</name>
    <dbReference type="NCBI Taxonomy" id="1408163"/>
    <lineage>
        <taxon>Eukaryota</taxon>
        <taxon>Fungi</taxon>
        <taxon>Dikarya</taxon>
        <taxon>Ascomycota</taxon>
        <taxon>Pezizomycotina</taxon>
        <taxon>Eurotiomycetes</taxon>
        <taxon>Eurotiomycetidae</taxon>
        <taxon>Eurotiales</taxon>
        <taxon>Trichocomaceae</taxon>
        <taxon>Rasamsonia</taxon>
    </lineage>
</organism>